<dbReference type="EMBL" id="JANJHC010000008">
    <property type="protein sequence ID" value="MDA5622966.1"/>
    <property type="molecule type" value="Genomic_DNA"/>
</dbReference>
<evidence type="ECO:0000313" key="1">
    <source>
        <dbReference type="EMBL" id="MDA5622966.1"/>
    </source>
</evidence>
<dbReference type="InterPro" id="IPR009363">
    <property type="entry name" value="Phage_Mu_Gp16"/>
</dbReference>
<accession>A0A1E3XL80</accession>
<dbReference type="Proteomes" id="UP001145481">
    <property type="component" value="Unassembled WGS sequence"/>
</dbReference>
<evidence type="ECO:0000313" key="2">
    <source>
        <dbReference type="Proteomes" id="UP001145481"/>
    </source>
</evidence>
<sequence>MDKKETRRKWLIKLIHIAQSKLGMDKETYRTFLVNIVNKSSCSDMTISELEKVLDSMKSRGFSVKTNTIKRKIGTSQQYTLSNITKKIRAKWLEMHSQGIIRNSSEDALNAYVAKIAKNKDGQPIQFVSWLDNEQATKVLERLKKWQQRELGGM</sequence>
<reference evidence="1" key="1">
    <citation type="submission" date="2022-07" db="EMBL/GenBank/DDBJ databases">
        <title>Genome-based characterization of novel serogroup A variants of Pasteurella multocida.</title>
        <authorList>
            <person name="Prajapati A."/>
            <person name="Yogisharadhya R."/>
            <person name="Mohanty N."/>
            <person name="Chanda M."/>
            <person name="Mendem S.K."/>
            <person name="Siddaramappa S."/>
            <person name="Shivachandra S.B."/>
        </authorList>
    </citation>
    <scope>NUCLEOTIDE SEQUENCE</scope>
    <source>
        <strain evidence="1">NIVEDIPm19</strain>
    </source>
</reference>
<gene>
    <name evidence="1" type="ORF">NM948_05330</name>
</gene>
<dbReference type="AlphaFoldDB" id="A0A1E3XL80"/>
<organism evidence="1 2">
    <name type="scientific">Pasteurella multocida</name>
    <dbReference type="NCBI Taxonomy" id="747"/>
    <lineage>
        <taxon>Bacteria</taxon>
        <taxon>Pseudomonadati</taxon>
        <taxon>Pseudomonadota</taxon>
        <taxon>Gammaproteobacteria</taxon>
        <taxon>Pasteurellales</taxon>
        <taxon>Pasteurellaceae</taxon>
        <taxon>Pasteurella</taxon>
    </lineage>
</organism>
<dbReference type="RefSeq" id="WP_032851747.1">
    <property type="nucleotide sequence ID" value="NZ_CP020403.2"/>
</dbReference>
<comment type="caution">
    <text evidence="1">The sequence shown here is derived from an EMBL/GenBank/DDBJ whole genome shotgun (WGS) entry which is preliminary data.</text>
</comment>
<dbReference type="Pfam" id="PF06252">
    <property type="entry name" value="GemA"/>
    <property type="match status" value="1"/>
</dbReference>
<protein>
    <submittedName>
        <fullName evidence="1">Regulatory protein GemA</fullName>
    </submittedName>
</protein>
<name>A0A1E3XL80_PASMD</name>
<proteinExistence type="predicted"/>